<dbReference type="Proteomes" id="UP000240883">
    <property type="component" value="Unassembled WGS sequence"/>
</dbReference>
<evidence type="ECO:0000313" key="2">
    <source>
        <dbReference type="Proteomes" id="UP000240883"/>
    </source>
</evidence>
<dbReference type="EMBL" id="KZ678141">
    <property type="protein sequence ID" value="PSN62371.1"/>
    <property type="molecule type" value="Genomic_DNA"/>
</dbReference>
<evidence type="ECO:0000313" key="1">
    <source>
        <dbReference type="EMBL" id="PSN62371.1"/>
    </source>
</evidence>
<organism evidence="1 2">
    <name type="scientific">Corynespora cassiicola Philippines</name>
    <dbReference type="NCBI Taxonomy" id="1448308"/>
    <lineage>
        <taxon>Eukaryota</taxon>
        <taxon>Fungi</taxon>
        <taxon>Dikarya</taxon>
        <taxon>Ascomycota</taxon>
        <taxon>Pezizomycotina</taxon>
        <taxon>Dothideomycetes</taxon>
        <taxon>Pleosporomycetidae</taxon>
        <taxon>Pleosporales</taxon>
        <taxon>Corynesporascaceae</taxon>
        <taxon>Corynespora</taxon>
    </lineage>
</organism>
<proteinExistence type="predicted"/>
<dbReference type="OrthoDB" id="4138121at2759"/>
<dbReference type="AlphaFoldDB" id="A0A2T2NA85"/>
<gene>
    <name evidence="1" type="ORF">BS50DRAFT_502423</name>
</gene>
<accession>A0A2T2NA85</accession>
<reference evidence="1 2" key="1">
    <citation type="journal article" date="2018" name="Front. Microbiol.">
        <title>Genome-Wide Analysis of Corynespora cassiicola Leaf Fall Disease Putative Effectors.</title>
        <authorList>
            <person name="Lopez D."/>
            <person name="Ribeiro S."/>
            <person name="Label P."/>
            <person name="Fumanal B."/>
            <person name="Venisse J.S."/>
            <person name="Kohler A."/>
            <person name="de Oliveira R.R."/>
            <person name="Labutti K."/>
            <person name="Lipzen A."/>
            <person name="Lail K."/>
            <person name="Bauer D."/>
            <person name="Ohm R.A."/>
            <person name="Barry K.W."/>
            <person name="Spatafora J."/>
            <person name="Grigoriev I.V."/>
            <person name="Martin F.M."/>
            <person name="Pujade-Renaud V."/>
        </authorList>
    </citation>
    <scope>NUCLEOTIDE SEQUENCE [LARGE SCALE GENOMIC DNA]</scope>
    <source>
        <strain evidence="1 2">Philippines</strain>
    </source>
</reference>
<dbReference type="InterPro" id="IPR020301">
    <property type="entry name" value="Mrx7"/>
</dbReference>
<protein>
    <submittedName>
        <fullName evidence="1">Uncharacterized protein</fullName>
    </submittedName>
</protein>
<name>A0A2T2NA85_CORCC</name>
<dbReference type="Pfam" id="PF10906">
    <property type="entry name" value="Mrx7"/>
    <property type="match status" value="1"/>
</dbReference>
<sequence length="77" mass="9013">MRFPFFALFEAWAVAKLVRSPMFNRAVQKAYRKIHGLPPMEQQNGGGRTGPSAIDHFKDELKAQFRELTWQKRPPRQ</sequence>
<keyword evidence="2" id="KW-1185">Reference proteome</keyword>